<dbReference type="GO" id="GO:0016020">
    <property type="term" value="C:membrane"/>
    <property type="evidence" value="ECO:0007669"/>
    <property type="project" value="UniProtKB-SubCell"/>
</dbReference>
<keyword evidence="5" id="KW-0862">Zinc</keyword>
<dbReference type="Proteomes" id="UP000239415">
    <property type="component" value="Unassembled WGS sequence"/>
</dbReference>
<evidence type="ECO:0000256" key="1">
    <source>
        <dbReference type="ARBA" id="ARBA00004141"/>
    </source>
</evidence>
<sequence>MATDVSRDVNAGHSRQTGAGDGPDAGLEYLEDRVEKGLDHLGTMIEPRLRGWLHAGAFPLAVGVGGVLTIVSPDARSRLALALFTLSAALLFGISAVYHRGHWEGRAEGVLRRFDHANIFLIIAGTYTPFCVLALPPGQARVLLWIVWCGALAGVAFRILWVGAPRWLYVPVYIALGWVAVIYLPAFRRSGGAPVVTFLFLGGALYTLGAVVYGFRRPNPDPRWFGFHEVFHALTIAAFSAHCVGIAIALRDD</sequence>
<feature type="transmembrane region" description="Helical" evidence="7">
    <location>
        <begin position="79"/>
        <end position="98"/>
    </location>
</feature>
<keyword evidence="2 7" id="KW-0812">Transmembrane</keyword>
<evidence type="ECO:0000313" key="8">
    <source>
        <dbReference type="EMBL" id="PRX20465.1"/>
    </source>
</evidence>
<feature type="binding site" evidence="5">
    <location>
        <position position="232"/>
    </location>
    <ligand>
        <name>Zn(2+)</name>
        <dbReference type="ChEBI" id="CHEBI:29105"/>
    </ligand>
</feature>
<feature type="transmembrane region" description="Helical" evidence="7">
    <location>
        <begin position="142"/>
        <end position="161"/>
    </location>
</feature>
<feature type="transmembrane region" description="Helical" evidence="7">
    <location>
        <begin position="118"/>
        <end position="135"/>
    </location>
</feature>
<comment type="caution">
    <text evidence="8">The sequence shown here is derived from an EMBL/GenBank/DDBJ whole genome shotgun (WGS) entry which is preliminary data.</text>
</comment>
<organism evidence="8 9">
    <name type="scientific">Actinoplanes italicus</name>
    <dbReference type="NCBI Taxonomy" id="113567"/>
    <lineage>
        <taxon>Bacteria</taxon>
        <taxon>Bacillati</taxon>
        <taxon>Actinomycetota</taxon>
        <taxon>Actinomycetes</taxon>
        <taxon>Micromonosporales</taxon>
        <taxon>Micromonosporaceae</taxon>
        <taxon>Actinoplanes</taxon>
    </lineage>
</organism>
<dbReference type="PANTHER" id="PTHR20855:SF3">
    <property type="entry name" value="LD03007P"/>
    <property type="match status" value="1"/>
</dbReference>
<reference evidence="8 9" key="1">
    <citation type="submission" date="2018-03" db="EMBL/GenBank/DDBJ databases">
        <title>Genomic Encyclopedia of Archaeal and Bacterial Type Strains, Phase II (KMG-II): from individual species to whole genera.</title>
        <authorList>
            <person name="Goeker M."/>
        </authorList>
    </citation>
    <scope>NUCLEOTIDE SEQUENCE [LARGE SCALE GENOMIC DNA]</scope>
    <source>
        <strain evidence="8 9">DSM 43146</strain>
    </source>
</reference>
<evidence type="ECO:0000256" key="7">
    <source>
        <dbReference type="SAM" id="Phobius"/>
    </source>
</evidence>
<name>A0A2T0KB97_9ACTN</name>
<keyword evidence="4 7" id="KW-0472">Membrane</keyword>
<evidence type="ECO:0000313" key="9">
    <source>
        <dbReference type="Proteomes" id="UP000239415"/>
    </source>
</evidence>
<dbReference type="PANTHER" id="PTHR20855">
    <property type="entry name" value="ADIPOR/PROGESTIN RECEPTOR-RELATED"/>
    <property type="match status" value="1"/>
</dbReference>
<evidence type="ECO:0000256" key="6">
    <source>
        <dbReference type="SAM" id="MobiDB-lite"/>
    </source>
</evidence>
<feature type="binding site" evidence="5">
    <location>
        <position position="228"/>
    </location>
    <ligand>
        <name>Zn(2+)</name>
        <dbReference type="ChEBI" id="CHEBI:29105"/>
    </ligand>
</feature>
<feature type="transmembrane region" description="Helical" evidence="7">
    <location>
        <begin position="193"/>
        <end position="215"/>
    </location>
</feature>
<dbReference type="EMBL" id="PVMZ01000008">
    <property type="protein sequence ID" value="PRX20465.1"/>
    <property type="molecule type" value="Genomic_DNA"/>
</dbReference>
<dbReference type="InterPro" id="IPR004254">
    <property type="entry name" value="AdipoR/HlyIII-related"/>
</dbReference>
<feature type="transmembrane region" description="Helical" evidence="7">
    <location>
        <begin position="230"/>
        <end position="250"/>
    </location>
</feature>
<feature type="transmembrane region" description="Helical" evidence="7">
    <location>
        <begin position="51"/>
        <end position="72"/>
    </location>
</feature>
<evidence type="ECO:0000256" key="2">
    <source>
        <dbReference type="ARBA" id="ARBA00022692"/>
    </source>
</evidence>
<gene>
    <name evidence="8" type="ORF">CLV67_108263</name>
</gene>
<accession>A0A2T0KB97</accession>
<proteinExistence type="predicted"/>
<evidence type="ECO:0000256" key="5">
    <source>
        <dbReference type="PIRSR" id="PIRSR604254-1"/>
    </source>
</evidence>
<dbReference type="RefSeq" id="WP_239166957.1">
    <property type="nucleotide sequence ID" value="NZ_BOMO01000180.1"/>
</dbReference>
<comment type="subcellular location">
    <subcellularLocation>
        <location evidence="1">Membrane</location>
        <topology evidence="1">Multi-pass membrane protein</topology>
    </subcellularLocation>
</comment>
<evidence type="ECO:0000256" key="3">
    <source>
        <dbReference type="ARBA" id="ARBA00022989"/>
    </source>
</evidence>
<dbReference type="GO" id="GO:0046872">
    <property type="term" value="F:metal ion binding"/>
    <property type="evidence" value="ECO:0007669"/>
    <property type="project" value="UniProtKB-KW"/>
</dbReference>
<keyword evidence="9" id="KW-1185">Reference proteome</keyword>
<keyword evidence="3 7" id="KW-1133">Transmembrane helix</keyword>
<keyword evidence="5" id="KW-0479">Metal-binding</keyword>
<protein>
    <submittedName>
        <fullName evidence="8">Hemolysin III</fullName>
    </submittedName>
</protein>
<evidence type="ECO:0000256" key="4">
    <source>
        <dbReference type="ARBA" id="ARBA00023136"/>
    </source>
</evidence>
<dbReference type="AlphaFoldDB" id="A0A2T0KB97"/>
<dbReference type="Pfam" id="PF03006">
    <property type="entry name" value="HlyIII"/>
    <property type="match status" value="1"/>
</dbReference>
<feature type="binding site" evidence="5">
    <location>
        <position position="99"/>
    </location>
    <ligand>
        <name>Zn(2+)</name>
        <dbReference type="ChEBI" id="CHEBI:29105"/>
    </ligand>
</feature>
<feature type="transmembrane region" description="Helical" evidence="7">
    <location>
        <begin position="167"/>
        <end position="186"/>
    </location>
</feature>
<feature type="region of interest" description="Disordered" evidence="6">
    <location>
        <begin position="1"/>
        <end position="26"/>
    </location>
</feature>